<dbReference type="Proteomes" id="UP000664369">
    <property type="component" value="Unassembled WGS sequence"/>
</dbReference>
<dbReference type="EMBL" id="JAGETZ010000012">
    <property type="protein sequence ID" value="MBO2011559.1"/>
    <property type="molecule type" value="Genomic_DNA"/>
</dbReference>
<reference evidence="2 3" key="1">
    <citation type="submission" date="2021-03" db="EMBL/GenBank/DDBJ databases">
        <authorList>
            <person name="Kim M.K."/>
        </authorList>
    </citation>
    <scope>NUCLEOTIDE SEQUENCE [LARGE SCALE GENOMIC DNA]</scope>
    <source>
        <strain evidence="2 3">BT442</strain>
    </source>
</reference>
<evidence type="ECO:0000259" key="1">
    <source>
        <dbReference type="Pfam" id="PF04965"/>
    </source>
</evidence>
<evidence type="ECO:0000313" key="2">
    <source>
        <dbReference type="EMBL" id="MBO2011559.1"/>
    </source>
</evidence>
<dbReference type="SUPFAM" id="SSF160719">
    <property type="entry name" value="gpW/gp25-like"/>
    <property type="match status" value="1"/>
</dbReference>
<name>A0ABS3QLC0_9BACT</name>
<gene>
    <name evidence="2" type="ORF">J4E00_21010</name>
</gene>
<accession>A0ABS3QLC0</accession>
<sequence>MNKPFLGRGWSFPPTFTRGLGGVEILEEEADIASSLEILLTTMPGERVMFPDYGCNTEELVFESLDTTTKTLMADKIESAILYYEPRIELEKVRLDTSRELEGVILIEAIYRVRTTNSRFNFVFPFYKQEGTDINQPGSPAEATLTPLPDLR</sequence>
<evidence type="ECO:0000313" key="3">
    <source>
        <dbReference type="Proteomes" id="UP000664369"/>
    </source>
</evidence>
<protein>
    <submittedName>
        <fullName evidence="2">GPW/gp25 family protein</fullName>
    </submittedName>
</protein>
<proteinExistence type="predicted"/>
<comment type="caution">
    <text evidence="2">The sequence shown here is derived from an EMBL/GenBank/DDBJ whole genome shotgun (WGS) entry which is preliminary data.</text>
</comment>
<dbReference type="RefSeq" id="WP_208177253.1">
    <property type="nucleotide sequence ID" value="NZ_JAGETZ010000012.1"/>
</dbReference>
<keyword evidence="3" id="KW-1185">Reference proteome</keyword>
<dbReference type="Pfam" id="PF04965">
    <property type="entry name" value="GPW_gp25"/>
    <property type="match status" value="1"/>
</dbReference>
<organism evidence="2 3">
    <name type="scientific">Hymenobacter negativus</name>
    <dbReference type="NCBI Taxonomy" id="2795026"/>
    <lineage>
        <taxon>Bacteria</taxon>
        <taxon>Pseudomonadati</taxon>
        <taxon>Bacteroidota</taxon>
        <taxon>Cytophagia</taxon>
        <taxon>Cytophagales</taxon>
        <taxon>Hymenobacteraceae</taxon>
        <taxon>Hymenobacter</taxon>
    </lineage>
</organism>
<dbReference type="InterPro" id="IPR007048">
    <property type="entry name" value="IraD/Gp25-like"/>
</dbReference>
<feature type="domain" description="IraD/Gp25-like" evidence="1">
    <location>
        <begin position="28"/>
        <end position="117"/>
    </location>
</feature>
<dbReference type="Gene3D" id="3.10.450.40">
    <property type="match status" value="1"/>
</dbReference>